<dbReference type="STRING" id="29364.SAMN04487772_10440"/>
<evidence type="ECO:0000256" key="2">
    <source>
        <dbReference type="ARBA" id="ARBA00022692"/>
    </source>
</evidence>
<dbReference type="Proteomes" id="UP000199800">
    <property type="component" value="Unassembled WGS sequence"/>
</dbReference>
<evidence type="ECO:0000313" key="7">
    <source>
        <dbReference type="Proteomes" id="UP000199800"/>
    </source>
</evidence>
<proteinExistence type="predicted"/>
<sequence length="298" mass="34402">MRQEKCTMFMRLHPMTNVVYFIGMMMVTMFYMHPVLLGISVLVCFVYVAYLSEMQDVKKNLLMLPFVVLLGIINPIFNRNGSTVLFYFQKKPVTFEAVVYGFLAAVMIYNMILVFQVFHKVMNSDKIMAVFSKIFPSGALLFTMTLRFVPLYKNQLIKMRIAQKGIGQDVTQGSKKQRIHYGISLISGLMTWALENALVTSDSMKGRGYGLKGRTSYIKEDFTKLDCFVLMAEVLGLVLTVIGMLQQVFRVSYYPAIHWKLKGTKEMFFYCVFGIYAMIPLIVDAKEEITWFYLKQKI</sequence>
<evidence type="ECO:0000313" key="6">
    <source>
        <dbReference type="EMBL" id="SES83531.1"/>
    </source>
</evidence>
<reference evidence="6 7" key="1">
    <citation type="submission" date="2016-10" db="EMBL/GenBank/DDBJ databases">
        <authorList>
            <person name="de Groot N.N."/>
        </authorList>
    </citation>
    <scope>NUCLEOTIDE SEQUENCE [LARGE SCALE GENOMIC DNA]</scope>
    <source>
        <strain evidence="6 7">DSM 1801</strain>
    </source>
</reference>
<feature type="transmembrane region" description="Helical" evidence="5">
    <location>
        <begin position="227"/>
        <end position="247"/>
    </location>
</feature>
<dbReference type="GO" id="GO:0005886">
    <property type="term" value="C:plasma membrane"/>
    <property type="evidence" value="ECO:0007669"/>
    <property type="project" value="UniProtKB-ARBA"/>
</dbReference>
<evidence type="ECO:0000256" key="1">
    <source>
        <dbReference type="ARBA" id="ARBA00004141"/>
    </source>
</evidence>
<feature type="transmembrane region" description="Helical" evidence="5">
    <location>
        <begin position="267"/>
        <end position="285"/>
    </location>
</feature>
<name>A0A1H9ZPM3_9FIRM</name>
<gene>
    <name evidence="6" type="ORF">SAMN04487772_10440</name>
</gene>
<comment type="subcellular location">
    <subcellularLocation>
        <location evidence="1">Membrane</location>
        <topology evidence="1">Multi-pass membrane protein</topology>
    </subcellularLocation>
</comment>
<feature type="transmembrane region" description="Helical" evidence="5">
    <location>
        <begin position="20"/>
        <end position="49"/>
    </location>
</feature>
<accession>A0A1H9ZPM3</accession>
<keyword evidence="4 5" id="KW-0472">Membrane</keyword>
<evidence type="ECO:0000256" key="4">
    <source>
        <dbReference type="ARBA" id="ARBA00023136"/>
    </source>
</evidence>
<dbReference type="AlphaFoldDB" id="A0A1H9ZPM3"/>
<keyword evidence="7" id="KW-1185">Reference proteome</keyword>
<keyword evidence="2 5" id="KW-0812">Transmembrane</keyword>
<evidence type="ECO:0000256" key="5">
    <source>
        <dbReference type="SAM" id="Phobius"/>
    </source>
</evidence>
<dbReference type="Pfam" id="PF02361">
    <property type="entry name" value="CbiQ"/>
    <property type="match status" value="1"/>
</dbReference>
<dbReference type="CDD" id="cd16914">
    <property type="entry name" value="EcfT"/>
    <property type="match status" value="1"/>
</dbReference>
<dbReference type="EMBL" id="FOHN01000004">
    <property type="protein sequence ID" value="SES83531.1"/>
    <property type="molecule type" value="Genomic_DNA"/>
</dbReference>
<dbReference type="InterPro" id="IPR003339">
    <property type="entry name" value="ABC/ECF_trnsptr_transmembrane"/>
</dbReference>
<dbReference type="OrthoDB" id="2039442at2"/>
<keyword evidence="3 5" id="KW-1133">Transmembrane helix</keyword>
<dbReference type="RefSeq" id="WP_092476533.1">
    <property type="nucleotide sequence ID" value="NZ_FOHN01000004.1"/>
</dbReference>
<feature type="transmembrane region" description="Helical" evidence="5">
    <location>
        <begin position="61"/>
        <end position="77"/>
    </location>
</feature>
<feature type="transmembrane region" description="Helical" evidence="5">
    <location>
        <begin position="97"/>
        <end position="118"/>
    </location>
</feature>
<feature type="transmembrane region" description="Helical" evidence="5">
    <location>
        <begin position="130"/>
        <end position="149"/>
    </location>
</feature>
<organism evidence="6 7">
    <name type="scientific">[Clostridium] polysaccharolyticum</name>
    <dbReference type="NCBI Taxonomy" id="29364"/>
    <lineage>
        <taxon>Bacteria</taxon>
        <taxon>Bacillati</taxon>
        <taxon>Bacillota</taxon>
        <taxon>Clostridia</taxon>
        <taxon>Lachnospirales</taxon>
        <taxon>Lachnospiraceae</taxon>
    </lineage>
</organism>
<evidence type="ECO:0000256" key="3">
    <source>
        <dbReference type="ARBA" id="ARBA00022989"/>
    </source>
</evidence>
<protein>
    <submittedName>
        <fullName evidence="6">Energy-coupling factor transport system permease protein</fullName>
    </submittedName>
</protein>